<reference evidence="1" key="1">
    <citation type="journal article" date="2025" name="Int. J. Syst. Evol. Microbiol.">
        <title>Streptomyces citrinus sp. nov., with yellow diffusible pigment.</title>
        <authorList>
            <person name="He Y."/>
            <person name="Yang E."/>
            <person name="Xu J."/>
            <person name="Sun Y."/>
            <person name="Sun L."/>
        </authorList>
    </citation>
    <scope>NUCLEOTIDE SEQUENCE</scope>
    <source>
        <strain evidence="1">Q6</strain>
    </source>
</reference>
<keyword evidence="2" id="KW-1185">Reference proteome</keyword>
<protein>
    <submittedName>
        <fullName evidence="1">Uncharacterized protein</fullName>
    </submittedName>
</protein>
<evidence type="ECO:0000313" key="2">
    <source>
        <dbReference type="Proteomes" id="UP001432251"/>
    </source>
</evidence>
<sequence>MAPDLGATRSVGTLVSTSQYFMDLRTLMALIFASWPAGRTYAATQSLASALDAEAERRHKAYRDLQARLDQSIDRDPAASYYLRAMRRGTSPSLHAALHVDRRAGDLRAHARGDNGTRQGALKNLRDITRLWAAS</sequence>
<accession>A0ACD5AD49</accession>
<organism evidence="1 2">
    <name type="scientific">Streptomyces citrinus</name>
    <dbReference type="NCBI Taxonomy" id="3118173"/>
    <lineage>
        <taxon>Bacteria</taxon>
        <taxon>Bacillati</taxon>
        <taxon>Actinomycetota</taxon>
        <taxon>Actinomycetes</taxon>
        <taxon>Kitasatosporales</taxon>
        <taxon>Streptomycetaceae</taxon>
        <taxon>Streptomyces</taxon>
    </lineage>
</organism>
<evidence type="ECO:0000313" key="1">
    <source>
        <dbReference type="EMBL" id="WWQ65101.1"/>
    </source>
</evidence>
<gene>
    <name evidence="1" type="ORF">V2W30_18335</name>
</gene>
<name>A0ACD5AD49_9ACTN</name>
<dbReference type="EMBL" id="CP146022">
    <property type="protein sequence ID" value="WWQ65101.1"/>
    <property type="molecule type" value="Genomic_DNA"/>
</dbReference>
<proteinExistence type="predicted"/>
<dbReference type="Proteomes" id="UP001432251">
    <property type="component" value="Chromosome"/>
</dbReference>